<evidence type="ECO:0000313" key="3">
    <source>
        <dbReference type="EMBL" id="KAK8863411.1"/>
    </source>
</evidence>
<name>A0ABR2IIK1_9PEZI</name>
<evidence type="ECO:0000256" key="1">
    <source>
        <dbReference type="SAM" id="MobiDB-lite"/>
    </source>
</evidence>
<gene>
    <name evidence="3" type="ORF">PGQ11_009646</name>
</gene>
<comment type="caution">
    <text evidence="3">The sequence shown here is derived from an EMBL/GenBank/DDBJ whole genome shotgun (WGS) entry which is preliminary data.</text>
</comment>
<dbReference type="Proteomes" id="UP001390339">
    <property type="component" value="Unassembled WGS sequence"/>
</dbReference>
<evidence type="ECO:0000313" key="4">
    <source>
        <dbReference type="Proteomes" id="UP001390339"/>
    </source>
</evidence>
<keyword evidence="2" id="KW-0472">Membrane</keyword>
<feature type="transmembrane region" description="Helical" evidence="2">
    <location>
        <begin position="220"/>
        <end position="241"/>
    </location>
</feature>
<evidence type="ECO:0000256" key="2">
    <source>
        <dbReference type="SAM" id="Phobius"/>
    </source>
</evidence>
<feature type="transmembrane region" description="Helical" evidence="2">
    <location>
        <begin position="57"/>
        <end position="81"/>
    </location>
</feature>
<feature type="transmembrane region" description="Helical" evidence="2">
    <location>
        <begin position="154"/>
        <end position="173"/>
    </location>
</feature>
<organism evidence="3 4">
    <name type="scientific">Apiospora arundinis</name>
    <dbReference type="NCBI Taxonomy" id="335852"/>
    <lineage>
        <taxon>Eukaryota</taxon>
        <taxon>Fungi</taxon>
        <taxon>Dikarya</taxon>
        <taxon>Ascomycota</taxon>
        <taxon>Pezizomycotina</taxon>
        <taxon>Sordariomycetes</taxon>
        <taxon>Xylariomycetidae</taxon>
        <taxon>Amphisphaeriales</taxon>
        <taxon>Apiosporaceae</taxon>
        <taxon>Apiospora</taxon>
    </lineage>
</organism>
<feature type="compositionally biased region" description="Polar residues" evidence="1">
    <location>
        <begin position="319"/>
        <end position="329"/>
    </location>
</feature>
<protein>
    <recommendedName>
        <fullName evidence="5">MARVEL domain-containing protein</fullName>
    </recommendedName>
</protein>
<reference evidence="3 4" key="1">
    <citation type="journal article" date="2024" name="IMA Fungus">
        <title>Apiospora arundinis, a panoply of carbohydrate-active enzymes and secondary metabolites.</title>
        <authorList>
            <person name="Sorensen T."/>
            <person name="Petersen C."/>
            <person name="Muurmann A.T."/>
            <person name="Christiansen J.V."/>
            <person name="Brundto M.L."/>
            <person name="Overgaard C.K."/>
            <person name="Boysen A.T."/>
            <person name="Wollenberg R.D."/>
            <person name="Larsen T.O."/>
            <person name="Sorensen J.L."/>
            <person name="Nielsen K.L."/>
            <person name="Sondergaard T.E."/>
        </authorList>
    </citation>
    <scope>NUCLEOTIDE SEQUENCE [LARGE SCALE GENOMIC DNA]</scope>
    <source>
        <strain evidence="3 4">AAU 773</strain>
    </source>
</reference>
<accession>A0ABR2IIK1</accession>
<sequence>MDTTTHASSPTQPTPAAVAPQHHQQQQQIAQPYSQQPGPYYAYGAQPRVIPFDKKWYWAKLALTLASVLFSVILLGLGLGISLRPTDTFYTGTYAWVIVPVVVVCIIWDLAELITLFTCGRHRKGDQQQPQQEGQKQSTARDGIHPGAHVGVDLVLWLAGIFVVLFTISGSVLDGYSYRYECEEFAKGGPNYYSTSYYEKFCSPSYLNDLDNFYKPAARAISAFACLLTLTHFVIFVRACIETNLRNRMRGPVVMVPTSHMSMYIVPGQQQAGMMPMMPPQSHYMAPGHQGSAPMNEKAAAGAHPQTNMAPSEGFYAPNPSTNHAGQAV</sequence>
<feature type="region of interest" description="Disordered" evidence="1">
    <location>
        <begin position="286"/>
        <end position="329"/>
    </location>
</feature>
<feature type="compositionally biased region" description="Low complexity" evidence="1">
    <location>
        <begin position="127"/>
        <end position="137"/>
    </location>
</feature>
<feature type="transmembrane region" description="Helical" evidence="2">
    <location>
        <begin position="93"/>
        <end position="117"/>
    </location>
</feature>
<proteinExistence type="predicted"/>
<keyword evidence="4" id="KW-1185">Reference proteome</keyword>
<feature type="region of interest" description="Disordered" evidence="1">
    <location>
        <begin position="124"/>
        <end position="144"/>
    </location>
</feature>
<evidence type="ECO:0008006" key="5">
    <source>
        <dbReference type="Google" id="ProtNLM"/>
    </source>
</evidence>
<keyword evidence="2" id="KW-1133">Transmembrane helix</keyword>
<keyword evidence="2" id="KW-0812">Transmembrane</keyword>
<dbReference type="EMBL" id="JAPCWZ010000005">
    <property type="protein sequence ID" value="KAK8863411.1"/>
    <property type="molecule type" value="Genomic_DNA"/>
</dbReference>
<feature type="region of interest" description="Disordered" evidence="1">
    <location>
        <begin position="1"/>
        <end position="21"/>
    </location>
</feature>